<feature type="non-terminal residue" evidence="2">
    <location>
        <position position="1"/>
    </location>
</feature>
<dbReference type="SUPFAM" id="SSF52540">
    <property type="entry name" value="P-loop containing nucleoside triphosphate hydrolases"/>
    <property type="match status" value="1"/>
</dbReference>
<proteinExistence type="predicted"/>
<dbReference type="AlphaFoldDB" id="X0YC84"/>
<accession>X0YC84</accession>
<comment type="caution">
    <text evidence="2">The sequence shown here is derived from an EMBL/GenBank/DDBJ whole genome shotgun (WGS) entry which is preliminary data.</text>
</comment>
<name>X0YC84_9ZZZZ</name>
<evidence type="ECO:0000313" key="2">
    <source>
        <dbReference type="EMBL" id="GAG44907.1"/>
    </source>
</evidence>
<dbReference type="PANTHER" id="PTHR35894:SF1">
    <property type="entry name" value="PHOSPHORIBULOKINASE _ URIDINE KINASE FAMILY"/>
    <property type="match status" value="1"/>
</dbReference>
<dbReference type="Pfam" id="PF13401">
    <property type="entry name" value="AAA_22"/>
    <property type="match status" value="1"/>
</dbReference>
<feature type="non-terminal residue" evidence="2">
    <location>
        <position position="235"/>
    </location>
</feature>
<dbReference type="InterPro" id="IPR052026">
    <property type="entry name" value="ExeA_AAA_ATPase_DNA-bind"/>
</dbReference>
<reference evidence="2" key="1">
    <citation type="journal article" date="2014" name="Front. Microbiol.">
        <title>High frequency of phylogenetically diverse reductive dehalogenase-homologous genes in deep subseafloor sedimentary metagenomes.</title>
        <authorList>
            <person name="Kawai M."/>
            <person name="Futagami T."/>
            <person name="Toyoda A."/>
            <person name="Takaki Y."/>
            <person name="Nishi S."/>
            <person name="Hori S."/>
            <person name="Arai W."/>
            <person name="Tsubouchi T."/>
            <person name="Morono Y."/>
            <person name="Uchiyama I."/>
            <person name="Ito T."/>
            <person name="Fujiyama A."/>
            <person name="Inagaki F."/>
            <person name="Takami H."/>
        </authorList>
    </citation>
    <scope>NUCLEOTIDE SEQUENCE</scope>
    <source>
        <strain evidence="2">Expedition CK06-06</strain>
    </source>
</reference>
<dbReference type="PANTHER" id="PTHR35894">
    <property type="entry name" value="GENERAL SECRETION PATHWAY PROTEIN A-RELATED"/>
    <property type="match status" value="1"/>
</dbReference>
<dbReference type="GO" id="GO:0016887">
    <property type="term" value="F:ATP hydrolysis activity"/>
    <property type="evidence" value="ECO:0007669"/>
    <property type="project" value="InterPro"/>
</dbReference>
<organism evidence="2">
    <name type="scientific">marine sediment metagenome</name>
    <dbReference type="NCBI Taxonomy" id="412755"/>
    <lineage>
        <taxon>unclassified sequences</taxon>
        <taxon>metagenomes</taxon>
        <taxon>ecological metagenomes</taxon>
    </lineage>
</organism>
<sequence length="235" mass="27096">YGDIGSGKTSLARRLWEQYASSENHRFAMLVHPSFPTPFQLLKEVRREFGNDVPKRSLVDMLDDFQEFLTEQYKQKKTVVLVVDEAHRLKPPLFELLRQFLNFETNTEKLLQIVIFGQNELIIKLDRQPELKDRVTIFGALTSLTRGDVDELIKFRWNVAGGKGKLPFDEFTLKAIFKYSKGLPRRICKLCDNTLIRLASADKKVADVELVTQIAKEIRLDDVNNDITLKKSGPK</sequence>
<feature type="domain" description="ORC1/DEAH AAA+ ATPase" evidence="1">
    <location>
        <begin position="1"/>
        <end position="121"/>
    </location>
</feature>
<evidence type="ECO:0000259" key="1">
    <source>
        <dbReference type="Pfam" id="PF13401"/>
    </source>
</evidence>
<dbReference type="CDD" id="cd00009">
    <property type="entry name" value="AAA"/>
    <property type="match status" value="1"/>
</dbReference>
<gene>
    <name evidence="2" type="ORF">S01H1_76560</name>
</gene>
<dbReference type="InterPro" id="IPR027417">
    <property type="entry name" value="P-loop_NTPase"/>
</dbReference>
<protein>
    <recommendedName>
        <fullName evidence="1">ORC1/DEAH AAA+ ATPase domain-containing protein</fullName>
    </recommendedName>
</protein>
<dbReference type="InterPro" id="IPR049945">
    <property type="entry name" value="AAA_22"/>
</dbReference>
<dbReference type="Gene3D" id="3.40.50.300">
    <property type="entry name" value="P-loop containing nucleotide triphosphate hydrolases"/>
    <property type="match status" value="1"/>
</dbReference>
<dbReference type="EMBL" id="BARS01051387">
    <property type="protein sequence ID" value="GAG44907.1"/>
    <property type="molecule type" value="Genomic_DNA"/>
</dbReference>